<dbReference type="FunFam" id="1.50.10.130:FF:000001">
    <property type="entry name" value="Isoprene synthase, chloroplastic"/>
    <property type="match status" value="1"/>
</dbReference>
<evidence type="ECO:0000256" key="1">
    <source>
        <dbReference type="ARBA" id="ARBA00001936"/>
    </source>
</evidence>
<dbReference type="InterPro" id="IPR008930">
    <property type="entry name" value="Terpenoid_cyclase/PrenylTrfase"/>
</dbReference>
<evidence type="ECO:0000256" key="3">
    <source>
        <dbReference type="ARBA" id="ARBA00022723"/>
    </source>
</evidence>
<keyword evidence="4" id="KW-0460">Magnesium</keyword>
<evidence type="ECO:0000256" key="4">
    <source>
        <dbReference type="ARBA" id="ARBA00022842"/>
    </source>
</evidence>
<organism evidence="9">
    <name type="scientific">Zanthoxylum ailanthoides</name>
    <dbReference type="NCBI Taxonomy" id="159071"/>
    <lineage>
        <taxon>Eukaryota</taxon>
        <taxon>Viridiplantae</taxon>
        <taxon>Streptophyta</taxon>
        <taxon>Embryophyta</taxon>
        <taxon>Tracheophyta</taxon>
        <taxon>Spermatophyta</taxon>
        <taxon>Magnoliopsida</taxon>
        <taxon>eudicotyledons</taxon>
        <taxon>Gunneridae</taxon>
        <taxon>Pentapetalae</taxon>
        <taxon>rosids</taxon>
        <taxon>malvids</taxon>
        <taxon>Sapindales</taxon>
        <taxon>Rutaceae</taxon>
        <taxon>Zanthoxyloideae</taxon>
        <taxon>Zanthoxylum</taxon>
    </lineage>
</organism>
<dbReference type="GO" id="GO:0000287">
    <property type="term" value="F:magnesium ion binding"/>
    <property type="evidence" value="ECO:0007669"/>
    <property type="project" value="InterPro"/>
</dbReference>
<reference evidence="9" key="1">
    <citation type="journal article" date="2023" name="Plant Physiol. Biochem.">
        <title>Monoterpene synthases contribute to the volatile production in tana (Zanthoxylum ailanthoides) through indigenous cultivation practices.</title>
        <authorList>
            <person name="Fan W.-L."/>
            <person name="Wen C.-H."/>
            <person name="Ma L.-T."/>
            <person name="Ho C.-L."/>
            <person name="Tung G.-S."/>
            <person name="Tien C.-C."/>
            <person name="Chu F.-H."/>
        </authorList>
    </citation>
    <scope>NUCLEOTIDE SEQUENCE</scope>
</reference>
<dbReference type="SUPFAM" id="SSF48576">
    <property type="entry name" value="Terpenoid synthases"/>
    <property type="match status" value="1"/>
</dbReference>
<feature type="domain" description="Terpene synthase N-terminal" evidence="7">
    <location>
        <begin position="66"/>
        <end position="239"/>
    </location>
</feature>
<dbReference type="GO" id="GO:0010333">
    <property type="term" value="F:terpene synthase activity"/>
    <property type="evidence" value="ECO:0007669"/>
    <property type="project" value="InterPro"/>
</dbReference>
<dbReference type="Pfam" id="PF01397">
    <property type="entry name" value="Terpene_synth"/>
    <property type="match status" value="1"/>
</dbReference>
<dbReference type="Gene3D" id="1.10.600.10">
    <property type="entry name" value="Farnesyl Diphosphate Synthase"/>
    <property type="match status" value="1"/>
</dbReference>
<dbReference type="InterPro" id="IPR044814">
    <property type="entry name" value="Terpene_cyclase_plant_C1"/>
</dbReference>
<dbReference type="Gene3D" id="1.50.10.130">
    <property type="entry name" value="Terpene synthase, N-terminal domain"/>
    <property type="match status" value="1"/>
</dbReference>
<evidence type="ECO:0000256" key="2">
    <source>
        <dbReference type="ARBA" id="ARBA00001946"/>
    </source>
</evidence>
<dbReference type="Pfam" id="PF03936">
    <property type="entry name" value="Terpene_synth_C"/>
    <property type="match status" value="1"/>
</dbReference>
<gene>
    <name evidence="9" type="primary">mTPS1</name>
</gene>
<dbReference type="InterPro" id="IPR005630">
    <property type="entry name" value="Terpene_synthase_metal-bd"/>
</dbReference>
<dbReference type="AlphaFoldDB" id="A0AAU7LMP8"/>
<dbReference type="InterPro" id="IPR034741">
    <property type="entry name" value="Terpene_cyclase-like_1_C"/>
</dbReference>
<dbReference type="EMBL" id="OQ354713">
    <property type="protein sequence ID" value="XBP65108.1"/>
    <property type="molecule type" value="mRNA"/>
</dbReference>
<dbReference type="PANTHER" id="PTHR31225:SF245">
    <property type="entry name" value="(-)-ALPHA-TERPINEOL SYNTHASE-LIKE"/>
    <property type="match status" value="1"/>
</dbReference>
<name>A0AAU7LMP8_9ROSI</name>
<dbReference type="InterPro" id="IPR036965">
    <property type="entry name" value="Terpene_synth_N_sf"/>
</dbReference>
<comment type="cofactor">
    <cofactor evidence="1">
        <name>Mn(2+)</name>
        <dbReference type="ChEBI" id="CHEBI:29035"/>
    </cofactor>
</comment>
<comment type="cofactor">
    <cofactor evidence="2">
        <name>Mg(2+)</name>
        <dbReference type="ChEBI" id="CHEBI:18420"/>
    </cofactor>
</comment>
<dbReference type="SUPFAM" id="SSF48239">
    <property type="entry name" value="Terpenoid cyclases/Protein prenyltransferases"/>
    <property type="match status" value="1"/>
</dbReference>
<dbReference type="FunFam" id="1.10.600.10:FF:000007">
    <property type="entry name" value="Isoprene synthase, chloroplastic"/>
    <property type="match status" value="1"/>
</dbReference>
<proteinExistence type="evidence at transcript level"/>
<dbReference type="SFLD" id="SFLDS00005">
    <property type="entry name" value="Isoprenoid_Synthase_Type_I"/>
    <property type="match status" value="1"/>
</dbReference>
<feature type="domain" description="Terpene synthase metal-binding" evidence="8">
    <location>
        <begin position="296"/>
        <end position="535"/>
    </location>
</feature>
<keyword evidence="3" id="KW-0479">Metal-binding</keyword>
<evidence type="ECO:0000256" key="6">
    <source>
        <dbReference type="ARBA" id="ARBA00023239"/>
    </source>
</evidence>
<evidence type="ECO:0000259" key="8">
    <source>
        <dbReference type="Pfam" id="PF03936"/>
    </source>
</evidence>
<dbReference type="PANTHER" id="PTHR31225">
    <property type="entry name" value="OS04G0344100 PROTEIN-RELATED"/>
    <property type="match status" value="1"/>
</dbReference>
<accession>A0AAU7LMP8</accession>
<reference evidence="9" key="2">
    <citation type="submission" date="2023-01" db="EMBL/GenBank/DDBJ databases">
        <authorList>
            <person name="Fan W.-L."/>
            <person name="Chu F.-H."/>
        </authorList>
    </citation>
    <scope>NUCLEOTIDE SEQUENCE</scope>
</reference>
<keyword evidence="6" id="KW-0456">Lyase</keyword>
<dbReference type="GO" id="GO:0016102">
    <property type="term" value="P:diterpenoid biosynthetic process"/>
    <property type="evidence" value="ECO:0007669"/>
    <property type="project" value="InterPro"/>
</dbReference>
<protein>
    <submittedName>
        <fullName evidence="9">Sabinene synthase</fullName>
    </submittedName>
</protein>
<evidence type="ECO:0000259" key="7">
    <source>
        <dbReference type="Pfam" id="PF01397"/>
    </source>
</evidence>
<dbReference type="InterPro" id="IPR050148">
    <property type="entry name" value="Terpene_synthase-like"/>
</dbReference>
<dbReference type="CDD" id="cd00684">
    <property type="entry name" value="Terpene_cyclase_plant_C1"/>
    <property type="match status" value="1"/>
</dbReference>
<evidence type="ECO:0000256" key="5">
    <source>
        <dbReference type="ARBA" id="ARBA00023211"/>
    </source>
</evidence>
<dbReference type="InterPro" id="IPR001906">
    <property type="entry name" value="Terpene_synth_N"/>
</dbReference>
<dbReference type="SFLD" id="SFLDG01019">
    <property type="entry name" value="Terpene_Cyclase_Like_1_C_Termi"/>
    <property type="match status" value="1"/>
</dbReference>
<keyword evidence="5" id="KW-0464">Manganese</keyword>
<sequence length="599" mass="69401">MAMSSCIIPSTFIPSVNGFKCLPLATNRATIRISTHKSIRCVATTAGTQPDNSTVARRSGNYQPTIWDNDYLQSLSSHYTGEIYSTQVEKLKGEVKTMIDNVAKPLEQLELIDTLQRLGLAYHFDTEISNILRNIYNNKDDKWKNENLYATSLEFRLLRQHGYHVSQEVFNSFKDKKDSFKLCLCDDIKAMLSFYEASYYSTEEESIMEEAWQFTTKHLKDVDNKCVDLNVAEEVRHALERPLHWKTPRLEIRKFINVYERRKDKNHILLHLAKLDFNIVQGMYQEELKEVSSWWKNTGLGEKLSFARDRLVASYIWAVGIAFKPQFSYCRKIVTKVIALVTVIDDIYDVYGTIHELELFTDAVERWDIQSVKPLPSYMKICFLALYNTVNEMAFDILKEQDSDVVLNLKKVWVDLVQAYLVEAKWYHSRHKPTLEEFMKNAWVSVAGPTVSLNAYLSATNPIVEKELEFLESKPDVVYWSSSILRLQDDLGTSPDEIKRGDVPKSIQCYMHETGASEEEGREYVKNLARQMWKKANLYRANENFPLSETTIELILNIARTSRFMYLHGDGHGGQEQETMEVPLSLLYQPIPLEEKDMI</sequence>
<evidence type="ECO:0000313" key="9">
    <source>
        <dbReference type="EMBL" id="XBP65108.1"/>
    </source>
</evidence>
<dbReference type="InterPro" id="IPR008949">
    <property type="entry name" value="Isoprenoid_synthase_dom_sf"/>
</dbReference>